<reference evidence="4" key="2">
    <citation type="submission" date="2019-10" db="EMBL/GenBank/DDBJ databases">
        <title>Conservation and host-specific expression of non-tandemly repeated heterogenous ribosome RNA gene in arbuscular mycorrhizal fungi.</title>
        <authorList>
            <person name="Maeda T."/>
            <person name="Kobayashi Y."/>
            <person name="Nakagawa T."/>
            <person name="Ezawa T."/>
            <person name="Yamaguchi K."/>
            <person name="Bino T."/>
            <person name="Nishimoto Y."/>
            <person name="Shigenobu S."/>
            <person name="Kawaguchi M."/>
        </authorList>
    </citation>
    <scope>NUCLEOTIDE SEQUENCE</scope>
    <source>
        <strain evidence="4">HR1</strain>
    </source>
</reference>
<dbReference type="InterPro" id="IPR051481">
    <property type="entry name" value="BTB-POZ/Galectin-3-binding"/>
</dbReference>
<evidence type="ECO:0000313" key="3">
    <source>
        <dbReference type="EMBL" id="GBB93250.1"/>
    </source>
</evidence>
<dbReference type="Proteomes" id="UP000615446">
    <property type="component" value="Unassembled WGS sequence"/>
</dbReference>
<dbReference type="InterPro" id="IPR000210">
    <property type="entry name" value="BTB/POZ_dom"/>
</dbReference>
<reference evidence="3 5" key="1">
    <citation type="submission" date="2017-11" db="EMBL/GenBank/DDBJ databases">
        <title>The genome of Rhizophagus clarus HR1 reveals common genetic basis of auxotrophy among arbuscular mycorrhizal fungi.</title>
        <authorList>
            <person name="Kobayashi Y."/>
        </authorList>
    </citation>
    <scope>NUCLEOTIDE SEQUENCE [LARGE SCALE GENOMIC DNA]</scope>
    <source>
        <strain evidence="3 5">HR1</strain>
    </source>
</reference>
<evidence type="ECO:0000313" key="4">
    <source>
        <dbReference type="EMBL" id="GES84978.1"/>
    </source>
</evidence>
<dbReference type="EMBL" id="BEXD01001269">
    <property type="protein sequence ID" value="GBB93250.1"/>
    <property type="molecule type" value="Genomic_DNA"/>
</dbReference>
<organism evidence="3 5">
    <name type="scientific">Rhizophagus clarus</name>
    <dbReference type="NCBI Taxonomy" id="94130"/>
    <lineage>
        <taxon>Eukaryota</taxon>
        <taxon>Fungi</taxon>
        <taxon>Fungi incertae sedis</taxon>
        <taxon>Mucoromycota</taxon>
        <taxon>Glomeromycotina</taxon>
        <taxon>Glomeromycetes</taxon>
        <taxon>Glomerales</taxon>
        <taxon>Glomeraceae</taxon>
        <taxon>Rhizophagus</taxon>
    </lineage>
</organism>
<dbReference type="SMART" id="SM00225">
    <property type="entry name" value="BTB"/>
    <property type="match status" value="1"/>
</dbReference>
<protein>
    <submittedName>
        <fullName evidence="4">BTB/POZ domain-containing protein</fullName>
    </submittedName>
</protein>
<dbReference type="SUPFAM" id="SSF54695">
    <property type="entry name" value="POZ domain"/>
    <property type="match status" value="1"/>
</dbReference>
<name>A0A2Z6QTC1_9GLOM</name>
<proteinExistence type="predicted"/>
<dbReference type="Pfam" id="PF07534">
    <property type="entry name" value="TLD"/>
    <property type="match status" value="1"/>
</dbReference>
<sequence>MSFSQELINDYEKLFEANKGHDVIIYTGKDENVKKLYAHSLILCIRSQYFHAAFSNEWAEKKDGIFILEKPNISPQIFKIILRFIYCGKIDLTKFQGSELLDLLIAVDELSIQSLISCIQEYLINNQYKFLQEDPIEILETVYHVYQCDTFAGLWDSFLEAICDKPEILFNSDKLIEVKASILELLLKRDDLLLDEIVIWNNLIKWGFAQHPSVKQDDLKWDKEEIKIIKSTLCRFIPLIRFYHISSEDFQFNVYPFRALLPKDLINDILTFYMTPNKKNDIDIQLPRNPKYDTSIIKYQHFAIFSSWIEKKNDSYYYKTNIPYHYKLIYRASRDGTTAKSFHKKCDKKGPTIVVLKIKGSSQIIGGYNPFNWDTSKSYKYTTDSFMFSFTDRRNTKTAKVSYSTGTYSIGCYPTHGPIFGGDFSCKDCATTWRFNNYFHSYPDIKIQTGSIEVDDYEVFQVIKQKQNSHDKYNPFKKKYFLKSLFKR</sequence>
<evidence type="ECO:0000259" key="1">
    <source>
        <dbReference type="PROSITE" id="PS50097"/>
    </source>
</evidence>
<keyword evidence="5" id="KW-1185">Reference proteome</keyword>
<dbReference type="Gene3D" id="3.30.710.10">
    <property type="entry name" value="Potassium Channel Kv1.1, Chain A"/>
    <property type="match status" value="1"/>
</dbReference>
<accession>A0A2Z6QTC1</accession>
<evidence type="ECO:0000259" key="2">
    <source>
        <dbReference type="PROSITE" id="PS51886"/>
    </source>
</evidence>
<dbReference type="CDD" id="cd18186">
    <property type="entry name" value="BTB_POZ_ZBTB_KLHL-like"/>
    <property type="match status" value="1"/>
</dbReference>
<dbReference type="PANTHER" id="PTHR24410">
    <property type="entry name" value="HL07962P-RELATED"/>
    <property type="match status" value="1"/>
</dbReference>
<feature type="domain" description="BTB" evidence="1">
    <location>
        <begin position="21"/>
        <end position="94"/>
    </location>
</feature>
<dbReference type="Proteomes" id="UP000247702">
    <property type="component" value="Unassembled WGS sequence"/>
</dbReference>
<feature type="domain" description="TLDc" evidence="2">
    <location>
        <begin position="295"/>
        <end position="463"/>
    </location>
</feature>
<dbReference type="EMBL" id="BLAL01000087">
    <property type="protein sequence ID" value="GES84978.1"/>
    <property type="molecule type" value="Genomic_DNA"/>
</dbReference>
<comment type="caution">
    <text evidence="3">The sequence shown here is derived from an EMBL/GenBank/DDBJ whole genome shotgun (WGS) entry which is preliminary data.</text>
</comment>
<gene>
    <name evidence="4" type="ORF">RCL2_001206500</name>
    <name evidence="3" type="ORF">RclHR1_02140003</name>
</gene>
<dbReference type="SMART" id="SM00584">
    <property type="entry name" value="TLDc"/>
    <property type="match status" value="1"/>
</dbReference>
<dbReference type="InterPro" id="IPR006571">
    <property type="entry name" value="TLDc_dom"/>
</dbReference>
<dbReference type="Pfam" id="PF00651">
    <property type="entry name" value="BTB"/>
    <property type="match status" value="1"/>
</dbReference>
<dbReference type="PROSITE" id="PS51886">
    <property type="entry name" value="TLDC"/>
    <property type="match status" value="1"/>
</dbReference>
<dbReference type="PANTHER" id="PTHR24410:SF23">
    <property type="entry name" value="BTB DOMAIN-CONTAINING PROTEIN-RELATED"/>
    <property type="match status" value="1"/>
</dbReference>
<evidence type="ECO:0000313" key="5">
    <source>
        <dbReference type="Proteomes" id="UP000247702"/>
    </source>
</evidence>
<dbReference type="InterPro" id="IPR011333">
    <property type="entry name" value="SKP1/BTB/POZ_sf"/>
</dbReference>
<dbReference type="AlphaFoldDB" id="A0A2Z6QTC1"/>
<dbReference type="OrthoDB" id="6359816at2759"/>
<dbReference type="PROSITE" id="PS50097">
    <property type="entry name" value="BTB"/>
    <property type="match status" value="1"/>
</dbReference>